<dbReference type="Pfam" id="PF09630">
    <property type="entry name" value="DUF2024"/>
    <property type="match status" value="1"/>
</dbReference>
<sequence>MMNNVKVFDTHVRTKDGRYLHFDVLIDSNDPELAKAYARRFLDEQGVQEEDISQNECRFCHVEPTNPVVTEAISQQGHFIIKLQGCQES</sequence>
<dbReference type="AlphaFoldDB" id="A0A5E6PHB7"/>
<gene>
    <name evidence="1" type="ORF">PS662_00328</name>
</gene>
<dbReference type="InterPro" id="IPR018592">
    <property type="entry name" value="DUF2024"/>
</dbReference>
<dbReference type="Proteomes" id="UP000326953">
    <property type="component" value="Unassembled WGS sequence"/>
</dbReference>
<accession>A0A5E6PHB7</accession>
<evidence type="ECO:0000313" key="2">
    <source>
        <dbReference type="Proteomes" id="UP000326953"/>
    </source>
</evidence>
<dbReference type="EMBL" id="CABVHK010000001">
    <property type="protein sequence ID" value="VVM41722.1"/>
    <property type="molecule type" value="Genomic_DNA"/>
</dbReference>
<dbReference type="InterPro" id="IPR023122">
    <property type="entry name" value="NE1680-like_sf"/>
</dbReference>
<organism evidence="1 2">
    <name type="scientific">Pseudomonas fluorescens</name>
    <dbReference type="NCBI Taxonomy" id="294"/>
    <lineage>
        <taxon>Bacteria</taxon>
        <taxon>Pseudomonadati</taxon>
        <taxon>Pseudomonadota</taxon>
        <taxon>Gammaproteobacteria</taxon>
        <taxon>Pseudomonadales</taxon>
        <taxon>Pseudomonadaceae</taxon>
        <taxon>Pseudomonas</taxon>
    </lineage>
</organism>
<reference evidence="1 2" key="1">
    <citation type="submission" date="2019-09" db="EMBL/GenBank/DDBJ databases">
        <authorList>
            <person name="Chandra G."/>
            <person name="Truman W A."/>
        </authorList>
    </citation>
    <scope>NUCLEOTIDE SEQUENCE [LARGE SCALE GENOMIC DNA]</scope>
    <source>
        <strain evidence="1">PS662</strain>
    </source>
</reference>
<protein>
    <recommendedName>
        <fullName evidence="3">DUF2024 domain-containing protein</fullName>
    </recommendedName>
</protein>
<name>A0A5E6PHB7_PSEFL</name>
<dbReference type="SUPFAM" id="SSF160766">
    <property type="entry name" value="NE1680-like"/>
    <property type="match status" value="1"/>
</dbReference>
<proteinExistence type="predicted"/>
<evidence type="ECO:0000313" key="1">
    <source>
        <dbReference type="EMBL" id="VVM41722.1"/>
    </source>
</evidence>
<dbReference type="Gene3D" id="3.10.510.10">
    <property type="entry name" value="NE1680-like"/>
    <property type="match status" value="1"/>
</dbReference>
<evidence type="ECO:0008006" key="3">
    <source>
        <dbReference type="Google" id="ProtNLM"/>
    </source>
</evidence>